<dbReference type="PANTHER" id="PTHR47183:SF1">
    <property type="entry name" value="GLUCOSE-1-PHOSPHATE CYTIDYLYLTRANSFERASE"/>
    <property type="match status" value="1"/>
</dbReference>
<proteinExistence type="predicted"/>
<name>A0ABY2LWN0_9LEPT</name>
<dbReference type="InterPro" id="IPR005835">
    <property type="entry name" value="NTP_transferase_dom"/>
</dbReference>
<keyword evidence="2" id="KW-0548">Nucleotidyltransferase</keyword>
<evidence type="ECO:0000259" key="1">
    <source>
        <dbReference type="Pfam" id="PF00483"/>
    </source>
</evidence>
<evidence type="ECO:0000313" key="3">
    <source>
        <dbReference type="Proteomes" id="UP000297465"/>
    </source>
</evidence>
<comment type="caution">
    <text evidence="2">The sequence shown here is derived from an EMBL/GenBank/DDBJ whole genome shotgun (WGS) entry which is preliminary data.</text>
</comment>
<dbReference type="NCBIfam" id="TIGR02623">
    <property type="entry name" value="G1P_cyt_trans"/>
    <property type="match status" value="1"/>
</dbReference>
<reference evidence="3" key="1">
    <citation type="journal article" date="2019" name="PLoS Negl. Trop. Dis.">
        <title>Revisiting the worldwide diversity of Leptospira species in the environment.</title>
        <authorList>
            <person name="Vincent A.T."/>
            <person name="Schiettekatte O."/>
            <person name="Bourhy P."/>
            <person name="Veyrier F.J."/>
            <person name="Picardeau M."/>
        </authorList>
    </citation>
    <scope>NUCLEOTIDE SEQUENCE [LARGE SCALE GENOMIC DNA]</scope>
    <source>
        <strain evidence="3">201800278</strain>
    </source>
</reference>
<dbReference type="Proteomes" id="UP000297465">
    <property type="component" value="Unassembled WGS sequence"/>
</dbReference>
<dbReference type="CDD" id="cd02524">
    <property type="entry name" value="G1P_cytidylyltransferase"/>
    <property type="match status" value="1"/>
</dbReference>
<gene>
    <name evidence="2" type="primary">rfbF</name>
    <name evidence="2" type="ORF">EHQ31_01600</name>
</gene>
<sequence>MKAIILAGGFGTRLSEYTDVIPKPMVPIGGKPILWHIMNHFARFNHNDFYIALGYKAEVVKEYFLNYRSLNSDFSVNLETGKITHYNSPKVDWNVTLVNTGANTMTGGRLLRMKEIIGNETFLLTYGDGLSNVDIDKLIQFHKSHKKMITVTAVHPGARFGELEIETGRVISFQEKPQTTQGWINGGFFVIEPSFFDLLENDQTILEKSPLETASKNGELMAYQHEGFWQCMDTKRDKDHLEELFQSGRAPWLN</sequence>
<protein>
    <submittedName>
        <fullName evidence="2">Glucose-1-phosphate cytidylyltransferase</fullName>
        <ecNumber evidence="2">2.7.7.33</ecNumber>
    </submittedName>
</protein>
<dbReference type="PANTHER" id="PTHR47183">
    <property type="entry name" value="GLUCOSE-1-PHOSPHATE CYTIDYLYLTRANSFERASE-RELATED"/>
    <property type="match status" value="1"/>
</dbReference>
<dbReference type="InterPro" id="IPR013446">
    <property type="entry name" value="G1P_cyt_trans-like"/>
</dbReference>
<feature type="domain" description="Nucleotidyl transferase" evidence="1">
    <location>
        <begin position="2"/>
        <end position="215"/>
    </location>
</feature>
<dbReference type="RefSeq" id="WP_135568994.1">
    <property type="nucleotide sequence ID" value="NZ_RQFN01000011.1"/>
</dbReference>
<dbReference type="InterPro" id="IPR046981">
    <property type="entry name" value="G1P_cyt_trans"/>
</dbReference>
<dbReference type="EMBL" id="RQFO01000004">
    <property type="protein sequence ID" value="TGL05439.1"/>
    <property type="molecule type" value="Genomic_DNA"/>
</dbReference>
<evidence type="ECO:0000313" key="2">
    <source>
        <dbReference type="EMBL" id="TGL05439.1"/>
    </source>
</evidence>
<dbReference type="SUPFAM" id="SSF53448">
    <property type="entry name" value="Nucleotide-diphospho-sugar transferases"/>
    <property type="match status" value="1"/>
</dbReference>
<dbReference type="Pfam" id="PF00483">
    <property type="entry name" value="NTP_transferase"/>
    <property type="match status" value="1"/>
</dbReference>
<dbReference type="GO" id="GO:0047343">
    <property type="term" value="F:glucose-1-phosphate cytidylyltransferase activity"/>
    <property type="evidence" value="ECO:0007669"/>
    <property type="project" value="UniProtKB-EC"/>
</dbReference>
<dbReference type="Gene3D" id="3.90.550.10">
    <property type="entry name" value="Spore Coat Polysaccharide Biosynthesis Protein SpsA, Chain A"/>
    <property type="match status" value="1"/>
</dbReference>
<accession>A0ABY2LWN0</accession>
<dbReference type="EC" id="2.7.7.33" evidence="2"/>
<organism evidence="2 3">
    <name type="scientific">Leptospira montravelensis</name>
    <dbReference type="NCBI Taxonomy" id="2484961"/>
    <lineage>
        <taxon>Bacteria</taxon>
        <taxon>Pseudomonadati</taxon>
        <taxon>Spirochaetota</taxon>
        <taxon>Spirochaetia</taxon>
        <taxon>Leptospirales</taxon>
        <taxon>Leptospiraceae</taxon>
        <taxon>Leptospira</taxon>
    </lineage>
</organism>
<dbReference type="InterPro" id="IPR029044">
    <property type="entry name" value="Nucleotide-diphossugar_trans"/>
</dbReference>
<keyword evidence="2" id="KW-0808">Transferase</keyword>
<keyword evidence="3" id="KW-1185">Reference proteome</keyword>